<protein>
    <submittedName>
        <fullName evidence="3">Tripartite-type tricarboxylate transporter receptor subunit TctC</fullName>
    </submittedName>
</protein>
<dbReference type="PIRSF" id="PIRSF017082">
    <property type="entry name" value="YflP"/>
    <property type="match status" value="1"/>
</dbReference>
<comment type="similarity">
    <text evidence="1">Belongs to the UPF0065 (bug) family.</text>
</comment>
<dbReference type="CDD" id="cd07012">
    <property type="entry name" value="PBP2_Bug_TTT"/>
    <property type="match status" value="1"/>
</dbReference>
<sequence>MSISRRTLLKGMAAMPLAMGSAFAAESLFTQPIQIMMGYAAGGTADISWRTIAPELSKRIGQPIVIQNRPGAGGIVGSQAALQAPADGHTYVLAATGNFGITPVLFNSLPFDPVEDFVMVSQAAAFDYVFAVGSDSPFGSIGDVIAYAKANPGKLSIGTVQVGSAQFFAAELFKSMSGIDAVTVPYRNSGDVVSAVRSGDVQLMVETITPVVAQIKAGAVKALGITGKESFPALPDVKPISGNGLDGYVVTAWNGLAAKKGTPEKAIAAMNSALKEVLELPEIQSRFIELGMVARHSTPEELRARQLEDIERWGKVMKETNLPKQ</sequence>
<feature type="signal peptide" evidence="2">
    <location>
        <begin position="1"/>
        <end position="24"/>
    </location>
</feature>
<name>A0A4R3V3T0_9BURK</name>
<dbReference type="Gene3D" id="3.40.190.10">
    <property type="entry name" value="Periplasmic binding protein-like II"/>
    <property type="match status" value="1"/>
</dbReference>
<accession>A0A4R3V3T0</accession>
<evidence type="ECO:0000313" key="4">
    <source>
        <dbReference type="Proteomes" id="UP000294692"/>
    </source>
</evidence>
<gene>
    <name evidence="3" type="ORF">EV686_10527</name>
</gene>
<evidence type="ECO:0000256" key="1">
    <source>
        <dbReference type="ARBA" id="ARBA00006987"/>
    </source>
</evidence>
<dbReference type="InterPro" id="IPR005064">
    <property type="entry name" value="BUG"/>
</dbReference>
<dbReference type="InterPro" id="IPR042100">
    <property type="entry name" value="Bug_dom1"/>
</dbReference>
<reference evidence="3 4" key="1">
    <citation type="submission" date="2019-03" db="EMBL/GenBank/DDBJ databases">
        <title>Genomic Encyclopedia of Type Strains, Phase IV (KMG-IV): sequencing the most valuable type-strain genomes for metagenomic binning, comparative biology and taxonomic classification.</title>
        <authorList>
            <person name="Goeker M."/>
        </authorList>
    </citation>
    <scope>NUCLEOTIDE SEQUENCE [LARGE SCALE GENOMIC DNA]</scope>
    <source>
        <strain evidence="3 4">DSM 100048</strain>
    </source>
</reference>
<dbReference type="RefSeq" id="WP_243650859.1">
    <property type="nucleotide sequence ID" value="NZ_JBEBWM010000001.1"/>
</dbReference>
<dbReference type="AlphaFoldDB" id="A0A4R3V3T0"/>
<dbReference type="Proteomes" id="UP000294692">
    <property type="component" value="Unassembled WGS sequence"/>
</dbReference>
<keyword evidence="4" id="KW-1185">Reference proteome</keyword>
<dbReference type="PANTHER" id="PTHR42928">
    <property type="entry name" value="TRICARBOXYLATE-BINDING PROTEIN"/>
    <property type="match status" value="1"/>
</dbReference>
<dbReference type="EMBL" id="SMBX01000005">
    <property type="protein sequence ID" value="TCU98330.1"/>
    <property type="molecule type" value="Genomic_DNA"/>
</dbReference>
<keyword evidence="2" id="KW-0732">Signal</keyword>
<organism evidence="3 4">
    <name type="scientific">Paracandidimonas soli</name>
    <dbReference type="NCBI Taxonomy" id="1917182"/>
    <lineage>
        <taxon>Bacteria</taxon>
        <taxon>Pseudomonadati</taxon>
        <taxon>Pseudomonadota</taxon>
        <taxon>Betaproteobacteria</taxon>
        <taxon>Burkholderiales</taxon>
        <taxon>Alcaligenaceae</taxon>
        <taxon>Paracandidimonas</taxon>
    </lineage>
</organism>
<comment type="caution">
    <text evidence="3">The sequence shown here is derived from an EMBL/GenBank/DDBJ whole genome shotgun (WGS) entry which is preliminary data.</text>
</comment>
<evidence type="ECO:0000256" key="2">
    <source>
        <dbReference type="SAM" id="SignalP"/>
    </source>
</evidence>
<evidence type="ECO:0000313" key="3">
    <source>
        <dbReference type="EMBL" id="TCU98330.1"/>
    </source>
</evidence>
<dbReference type="InterPro" id="IPR006311">
    <property type="entry name" value="TAT_signal"/>
</dbReference>
<dbReference type="Pfam" id="PF03401">
    <property type="entry name" value="TctC"/>
    <property type="match status" value="1"/>
</dbReference>
<feature type="chain" id="PRO_5020999834" evidence="2">
    <location>
        <begin position="25"/>
        <end position="325"/>
    </location>
</feature>
<dbReference type="PANTHER" id="PTHR42928:SF5">
    <property type="entry name" value="BLR1237 PROTEIN"/>
    <property type="match status" value="1"/>
</dbReference>
<dbReference type="Gene3D" id="3.40.190.150">
    <property type="entry name" value="Bordetella uptake gene, domain 1"/>
    <property type="match status" value="1"/>
</dbReference>
<dbReference type="PROSITE" id="PS51318">
    <property type="entry name" value="TAT"/>
    <property type="match status" value="1"/>
</dbReference>
<keyword evidence="3" id="KW-0675">Receptor</keyword>
<proteinExistence type="inferred from homology"/>
<dbReference type="SUPFAM" id="SSF53850">
    <property type="entry name" value="Periplasmic binding protein-like II"/>
    <property type="match status" value="1"/>
</dbReference>